<dbReference type="Pfam" id="PF01793">
    <property type="entry name" value="Glyco_transf_15"/>
    <property type="match status" value="1"/>
</dbReference>
<comment type="similarity">
    <text evidence="2">Belongs to the glycosyltransferase 15 family.</text>
</comment>
<keyword evidence="8" id="KW-1185">Reference proteome</keyword>
<dbReference type="GO" id="GO:0005794">
    <property type="term" value="C:Golgi apparatus"/>
    <property type="evidence" value="ECO:0007669"/>
    <property type="project" value="TreeGrafter"/>
</dbReference>
<organism evidence="7 8">
    <name type="scientific">Schizosaccharomyces osmophilus</name>
    <dbReference type="NCBI Taxonomy" id="2545709"/>
    <lineage>
        <taxon>Eukaryota</taxon>
        <taxon>Fungi</taxon>
        <taxon>Dikarya</taxon>
        <taxon>Ascomycota</taxon>
        <taxon>Taphrinomycotina</taxon>
        <taxon>Schizosaccharomycetes</taxon>
        <taxon>Schizosaccharomycetales</taxon>
        <taxon>Schizosaccharomycetaceae</taxon>
        <taxon>Schizosaccharomyces</taxon>
    </lineage>
</organism>
<evidence type="ECO:0000313" key="8">
    <source>
        <dbReference type="Proteomes" id="UP001212411"/>
    </source>
</evidence>
<protein>
    <submittedName>
        <fullName evidence="7">Golgi alpha-1,2-mannosyltransferase Omh1</fullName>
    </submittedName>
</protein>
<dbReference type="Gene3D" id="3.90.550.10">
    <property type="entry name" value="Spore Coat Polysaccharide Biosynthesis Protein SpsA, Chain A"/>
    <property type="match status" value="1"/>
</dbReference>
<dbReference type="GO" id="GO:0006493">
    <property type="term" value="P:protein O-linked glycosylation"/>
    <property type="evidence" value="ECO:0007669"/>
    <property type="project" value="TreeGrafter"/>
</dbReference>
<dbReference type="GeneID" id="80874701"/>
<dbReference type="FunFam" id="3.90.550.10:FF:000051">
    <property type="entry name" value="Alpha-1,2-mannosyltransferase (Ktr4)"/>
    <property type="match status" value="1"/>
</dbReference>
<evidence type="ECO:0000256" key="5">
    <source>
        <dbReference type="ARBA" id="ARBA00022824"/>
    </source>
</evidence>
<evidence type="ECO:0000256" key="3">
    <source>
        <dbReference type="ARBA" id="ARBA00022676"/>
    </source>
</evidence>
<evidence type="ECO:0000313" key="7">
    <source>
        <dbReference type="EMBL" id="WBW72991.1"/>
    </source>
</evidence>
<proteinExistence type="inferred from homology"/>
<dbReference type="GO" id="GO:0000032">
    <property type="term" value="P:cell wall mannoprotein biosynthetic process"/>
    <property type="evidence" value="ECO:0007669"/>
    <property type="project" value="TreeGrafter"/>
</dbReference>
<keyword evidence="4" id="KW-0808">Transferase</keyword>
<dbReference type="PANTHER" id="PTHR31121:SF6">
    <property type="entry name" value="ALPHA-1,2 MANNOSYLTRANSFERASE KTR1"/>
    <property type="match status" value="1"/>
</dbReference>
<evidence type="ECO:0000256" key="1">
    <source>
        <dbReference type="ARBA" id="ARBA00004240"/>
    </source>
</evidence>
<dbReference type="AlphaFoldDB" id="A0AAF0AUY3"/>
<dbReference type="GO" id="GO:0016020">
    <property type="term" value="C:membrane"/>
    <property type="evidence" value="ECO:0007669"/>
    <property type="project" value="InterPro"/>
</dbReference>
<feature type="active site" description="Nucleophile" evidence="6">
    <location>
        <position position="282"/>
    </location>
</feature>
<dbReference type="EMBL" id="CP115611">
    <property type="protein sequence ID" value="WBW72991.1"/>
    <property type="molecule type" value="Genomic_DNA"/>
</dbReference>
<dbReference type="SUPFAM" id="SSF53448">
    <property type="entry name" value="Nucleotide-diphospho-sugar transferases"/>
    <property type="match status" value="1"/>
</dbReference>
<keyword evidence="3" id="KW-0328">Glycosyltransferase</keyword>
<name>A0AAF0AUY3_9SCHI</name>
<dbReference type="GO" id="GO:0005783">
    <property type="term" value="C:endoplasmic reticulum"/>
    <property type="evidence" value="ECO:0007669"/>
    <property type="project" value="UniProtKB-SubCell"/>
</dbReference>
<dbReference type="PANTHER" id="PTHR31121">
    <property type="entry name" value="ALPHA-1,2 MANNOSYLTRANSFERASE KTR1"/>
    <property type="match status" value="1"/>
</dbReference>
<keyword evidence="5" id="KW-0256">Endoplasmic reticulum</keyword>
<dbReference type="PIRSF" id="PIRSF018153">
    <property type="entry name" value="Glyco_trans_15"/>
    <property type="match status" value="1"/>
</dbReference>
<evidence type="ECO:0000256" key="2">
    <source>
        <dbReference type="ARBA" id="ARBA00007677"/>
    </source>
</evidence>
<comment type="subcellular location">
    <subcellularLocation>
        <location evidence="1">Endoplasmic reticulum</location>
    </subcellularLocation>
</comment>
<accession>A0AAF0AUY3</accession>
<dbReference type="InterPro" id="IPR002685">
    <property type="entry name" value="Glyco_trans_15"/>
</dbReference>
<dbReference type="GO" id="GO:0006487">
    <property type="term" value="P:protein N-linked glycosylation"/>
    <property type="evidence" value="ECO:0007669"/>
    <property type="project" value="TreeGrafter"/>
</dbReference>
<dbReference type="GO" id="GO:0000026">
    <property type="term" value="F:alpha-1,2-mannosyltransferase activity"/>
    <property type="evidence" value="ECO:0007669"/>
    <property type="project" value="TreeGrafter"/>
</dbReference>
<dbReference type="KEGG" id="som:SOMG_01219"/>
<evidence type="ECO:0000256" key="4">
    <source>
        <dbReference type="ARBA" id="ARBA00022679"/>
    </source>
</evidence>
<dbReference type="InterPro" id="IPR029044">
    <property type="entry name" value="Nucleotide-diphossugar_trans"/>
</dbReference>
<reference evidence="7 8" key="1">
    <citation type="journal article" date="2023" name="G3 (Bethesda)">
        <title>A high-quality reference genome for the fission yeast Schizosaccharomyces osmophilus.</title>
        <authorList>
            <person name="Jia G.S."/>
            <person name="Zhang W.C."/>
            <person name="Liang Y."/>
            <person name="Liu X.H."/>
            <person name="Rhind N."/>
            <person name="Pidoux A."/>
            <person name="Brysch-Herzberg M."/>
            <person name="Du L.L."/>
        </authorList>
    </citation>
    <scope>NUCLEOTIDE SEQUENCE [LARGE SCALE GENOMIC DNA]</scope>
    <source>
        <strain evidence="7 8">CBS 15793</strain>
    </source>
</reference>
<gene>
    <name evidence="7" type="primary">omh1</name>
    <name evidence="7" type="ORF">SOMG_01219</name>
</gene>
<evidence type="ECO:0000256" key="6">
    <source>
        <dbReference type="PIRSR" id="PIRSR018153-1"/>
    </source>
</evidence>
<sequence>MILYHKKFKRVFLVVSVIACLVFLRYRNDFRGILSVLEASVFKNPFADHQTKYFDIASLPSSERSQWLPDGRVNAAFVSLARNNDLRDMVQSVQRLERRFNHKYHYPWVFLNDEEFNEEFKSRINETASGPVEFGVIPKEHWQMPETVDRDKMHDNWEKLKNQNILYADSESYRHMCRFESGFFYRHPLVKKYEYYWRVEPSVDFWCDLDFDPFAYMKQNDKVYGFTITVSEYTETIATLWENTRNFLKLHPDTLHPNNSLNFISDDKGRTYNNCHFWSNFEIAKVDFWESDAYAKYFDHLDSSNGFFYERWGDAPVHSIAAALFTDRESIHFFNEIGYWHPSSGHCPLDEPTLAKCECSPYDSIDHNGWSCLNKYYDAFDIPYPANWHLYKGV</sequence>
<dbReference type="RefSeq" id="XP_056037234.1">
    <property type="nucleotide sequence ID" value="XM_056180012.1"/>
</dbReference>
<dbReference type="Proteomes" id="UP001212411">
    <property type="component" value="Chromosome 1"/>
</dbReference>